<dbReference type="Proteomes" id="UP001595955">
    <property type="component" value="Unassembled WGS sequence"/>
</dbReference>
<proteinExistence type="predicted"/>
<keyword evidence="5" id="KW-0808">Transferase</keyword>
<comment type="caution">
    <text evidence="12">The sequence shown here is derived from an EMBL/GenBank/DDBJ whole genome shotgun (WGS) entry which is preliminary data.</text>
</comment>
<dbReference type="PANTHER" id="PTHR36203:SF1">
    <property type="entry name" value="ASCORBATE-SPECIFIC PTS SYSTEM EIIA COMPONENT"/>
    <property type="match status" value="1"/>
</dbReference>
<evidence type="ECO:0000256" key="7">
    <source>
        <dbReference type="ARBA" id="ARBA00022777"/>
    </source>
</evidence>
<evidence type="ECO:0000256" key="5">
    <source>
        <dbReference type="ARBA" id="ARBA00022679"/>
    </source>
</evidence>
<feature type="domain" description="PTS EIIA type-2" evidence="11">
    <location>
        <begin position="7"/>
        <end position="150"/>
    </location>
</feature>
<dbReference type="CDD" id="cd00211">
    <property type="entry name" value="PTS_IIA_fru"/>
    <property type="match status" value="1"/>
</dbReference>
<evidence type="ECO:0000256" key="4">
    <source>
        <dbReference type="ARBA" id="ARBA00022553"/>
    </source>
</evidence>
<evidence type="ECO:0000256" key="10">
    <source>
        <dbReference type="ARBA" id="ARBA00042072"/>
    </source>
</evidence>
<keyword evidence="4" id="KW-0597">Phosphoprotein</keyword>
<keyword evidence="13" id="KW-1185">Reference proteome</keyword>
<reference evidence="13" key="1">
    <citation type="journal article" date="2019" name="Int. J. Syst. Evol. Microbiol.">
        <title>The Global Catalogue of Microorganisms (GCM) 10K type strain sequencing project: providing services to taxonomists for standard genome sequencing and annotation.</title>
        <authorList>
            <consortium name="The Broad Institute Genomics Platform"/>
            <consortium name="The Broad Institute Genome Sequencing Center for Infectious Disease"/>
            <person name="Wu L."/>
            <person name="Ma J."/>
        </authorList>
    </citation>
    <scope>NUCLEOTIDE SEQUENCE [LARGE SCALE GENOMIC DNA]</scope>
    <source>
        <strain evidence="13">JCM 3369</strain>
    </source>
</reference>
<keyword evidence="6" id="KW-0598">Phosphotransferase system</keyword>
<dbReference type="SUPFAM" id="SSF55804">
    <property type="entry name" value="Phoshotransferase/anion transport protein"/>
    <property type="match status" value="1"/>
</dbReference>
<keyword evidence="7" id="KW-0418">Kinase</keyword>
<gene>
    <name evidence="12" type="ORF">ACFO3F_09265</name>
</gene>
<dbReference type="InterPro" id="IPR051351">
    <property type="entry name" value="Ascorbate-PTS_EIIA_comp"/>
</dbReference>
<name>A0ABV9DC24_9MICO</name>
<evidence type="ECO:0000313" key="13">
    <source>
        <dbReference type="Proteomes" id="UP001595955"/>
    </source>
</evidence>
<dbReference type="Pfam" id="PF00359">
    <property type="entry name" value="PTS_EIIA_2"/>
    <property type="match status" value="1"/>
</dbReference>
<keyword evidence="12" id="KW-0762">Sugar transport</keyword>
<sequence length="150" mass="15791">MGHPLEDTLPSEAIVTGVSAADWQAAIRAAGDALVRSGATTDAYTDEMIATVENLGPYIVIAPGFALAHSRPSEAVLRTGLSWVQLATPVEFGSEKNDPVDLVVGLAARDHDSHLQTMAALATILSDADKLAVLRSTSDPEEVRRILTTS</sequence>
<evidence type="ECO:0000256" key="3">
    <source>
        <dbReference type="ARBA" id="ARBA00022490"/>
    </source>
</evidence>
<dbReference type="InterPro" id="IPR016152">
    <property type="entry name" value="PTrfase/Anion_transptr"/>
</dbReference>
<comment type="subcellular location">
    <subcellularLocation>
        <location evidence="1">Cytoplasm</location>
    </subcellularLocation>
</comment>
<dbReference type="InterPro" id="IPR002178">
    <property type="entry name" value="PTS_EIIA_type-2_dom"/>
</dbReference>
<evidence type="ECO:0000256" key="9">
    <source>
        <dbReference type="ARBA" id="ARBA00041175"/>
    </source>
</evidence>
<dbReference type="PANTHER" id="PTHR36203">
    <property type="entry name" value="ASCORBATE-SPECIFIC PTS SYSTEM EIIA COMPONENT"/>
    <property type="match status" value="1"/>
</dbReference>
<keyword evidence="3" id="KW-0963">Cytoplasm</keyword>
<dbReference type="EMBL" id="JBHSGF010000005">
    <property type="protein sequence ID" value="MFC4555433.1"/>
    <property type="molecule type" value="Genomic_DNA"/>
</dbReference>
<evidence type="ECO:0000256" key="1">
    <source>
        <dbReference type="ARBA" id="ARBA00004496"/>
    </source>
</evidence>
<evidence type="ECO:0000313" key="12">
    <source>
        <dbReference type="EMBL" id="MFC4555433.1"/>
    </source>
</evidence>
<comment type="function">
    <text evidence="8">The phosphoenolpyruvate-dependent sugar phosphotransferase system (sugar PTS), a major carbohydrate active transport system, catalyzes the phosphorylation of incoming sugar substrates concomitantly with their translocation across the cell membrane. The enzyme II UlaABC PTS system is involved in ascorbate transport.</text>
</comment>
<evidence type="ECO:0000256" key="6">
    <source>
        <dbReference type="ARBA" id="ARBA00022683"/>
    </source>
</evidence>
<dbReference type="PROSITE" id="PS51094">
    <property type="entry name" value="PTS_EIIA_TYPE_2"/>
    <property type="match status" value="1"/>
</dbReference>
<evidence type="ECO:0000256" key="8">
    <source>
        <dbReference type="ARBA" id="ARBA00037387"/>
    </source>
</evidence>
<accession>A0ABV9DC24</accession>
<evidence type="ECO:0000259" key="11">
    <source>
        <dbReference type="PROSITE" id="PS51094"/>
    </source>
</evidence>
<dbReference type="RefSeq" id="WP_122823876.1">
    <property type="nucleotide sequence ID" value="NZ_CP033325.1"/>
</dbReference>
<protein>
    <recommendedName>
        <fullName evidence="9">Ascorbate-specific PTS system EIIA component</fullName>
    </recommendedName>
    <alternativeName>
        <fullName evidence="10">Ascorbate-specific phosphotransferase enzyme IIA component</fullName>
    </alternativeName>
</protein>
<organism evidence="12 13">
    <name type="scientific">Georgenia faecalis</name>
    <dbReference type="NCBI Taxonomy" id="2483799"/>
    <lineage>
        <taxon>Bacteria</taxon>
        <taxon>Bacillati</taxon>
        <taxon>Actinomycetota</taxon>
        <taxon>Actinomycetes</taxon>
        <taxon>Micrococcales</taxon>
        <taxon>Bogoriellaceae</taxon>
        <taxon>Georgenia</taxon>
    </lineage>
</organism>
<keyword evidence="2" id="KW-0813">Transport</keyword>
<evidence type="ECO:0000256" key="2">
    <source>
        <dbReference type="ARBA" id="ARBA00022448"/>
    </source>
</evidence>
<dbReference type="Gene3D" id="3.40.930.10">
    <property type="entry name" value="Mannitol-specific EII, Chain A"/>
    <property type="match status" value="1"/>
</dbReference>